<keyword evidence="3" id="KW-0378">Hydrolase</keyword>
<evidence type="ECO:0000313" key="6">
    <source>
        <dbReference type="EMBL" id="MFD2068171.1"/>
    </source>
</evidence>
<dbReference type="InterPro" id="IPR002692">
    <property type="entry name" value="S45"/>
</dbReference>
<dbReference type="PIRSF" id="PIRSF001227">
    <property type="entry name" value="Pen_acylase"/>
    <property type="match status" value="1"/>
</dbReference>
<evidence type="ECO:0000256" key="3">
    <source>
        <dbReference type="ARBA" id="ARBA00022801"/>
    </source>
</evidence>
<evidence type="ECO:0000256" key="5">
    <source>
        <dbReference type="SAM" id="SignalP"/>
    </source>
</evidence>
<dbReference type="PANTHER" id="PTHR34218:SF3">
    <property type="entry name" value="ACYL-HOMOSERINE LACTONE ACYLASE PVDQ"/>
    <property type="match status" value="1"/>
</dbReference>
<gene>
    <name evidence="6" type="ORF">ACFSKU_14855</name>
</gene>
<keyword evidence="4" id="KW-0865">Zymogen</keyword>
<proteinExistence type="inferred from homology"/>
<dbReference type="Proteomes" id="UP001597369">
    <property type="component" value="Unassembled WGS sequence"/>
</dbReference>
<evidence type="ECO:0000256" key="4">
    <source>
        <dbReference type="ARBA" id="ARBA00023145"/>
    </source>
</evidence>
<sequence>MRKLLVLLLIALSGSVQAQTFSPKEIKAFKKEAKQITIIKDKWGVPHVYAKTDAQAVFGMSYVQCEEFFEKVEASLINRLGRQAEIDGESAIYKDLWSRIYTDSLRAKALYKESPEWLQKLCDGFADGINFYMVTHPEKKPKLITRVEPWMCLMNNIPSVGGSNVDEEDFKALYSQKAPRSTSFAPMKEVDEFNEPAGSNGWAIAPSRTKSKNAMLLINPHSAFYGRIEVHVVSKEGLNSYGAPFNGQFSIFQGFNEYLGWMHPVSLSDAKDLYAESVEKKDGKYFYKYNEALRPVDSTEITVPYKKDNEILNRTFTVYRTHHGPIVSILNDKWIALKTIDANIDLLAMHWEKMKAKNFEQFKAAMNRRAMTGSNVVYADRDGNIAYWHGNFVPQKDPSLDWKRPVDGSTDATEWKGTYSLDEIPHYKNPASGWLQNCNSTVLYATGLYDTLMSNKPLFMLPDGQTPRAMNAVRVLNKVQNATMDDVIEAAHDPYLPNAARFIPDLIAAYNNVTTDTSELAGPVQALKAWDFRTDTGSVATTLAVMWIEKIIELNVASLPKPLTMEERYSTTNGAAVSTNTLSEQQLVDSFKAVVSELQKDHGTWKVSWGSVNRYQRNPNGQNVSDEKASWAVPATPGYLGSLNAYVSKKAPGTKKRYGVTGNTFVALVEFGDKLKAKTILTGGASSEPDSPHFTDQVDGYINHNYKDIVFYKKDVKKGAEKVYHPGE</sequence>
<dbReference type="Gene3D" id="2.30.120.10">
    <property type="match status" value="1"/>
</dbReference>
<comment type="caution">
    <text evidence="6">The sequence shown here is derived from an EMBL/GenBank/DDBJ whole genome shotgun (WGS) entry which is preliminary data.</text>
</comment>
<accession>A0ABW4X0L7</accession>
<feature type="chain" id="PRO_5047187525" evidence="5">
    <location>
        <begin position="19"/>
        <end position="728"/>
    </location>
</feature>
<dbReference type="EMBL" id="JBHUHV010000049">
    <property type="protein sequence ID" value="MFD2068171.1"/>
    <property type="molecule type" value="Genomic_DNA"/>
</dbReference>
<dbReference type="SUPFAM" id="SSF56235">
    <property type="entry name" value="N-terminal nucleophile aminohydrolases (Ntn hydrolases)"/>
    <property type="match status" value="1"/>
</dbReference>
<dbReference type="RefSeq" id="WP_229962835.1">
    <property type="nucleotide sequence ID" value="NZ_JAJJWI010000035.1"/>
</dbReference>
<evidence type="ECO:0000256" key="2">
    <source>
        <dbReference type="ARBA" id="ARBA00022729"/>
    </source>
</evidence>
<dbReference type="Pfam" id="PF01804">
    <property type="entry name" value="Penicil_amidase"/>
    <property type="match status" value="1"/>
</dbReference>
<comment type="similarity">
    <text evidence="1">Belongs to the peptidase S45 family.</text>
</comment>
<keyword evidence="2 5" id="KW-0732">Signal</keyword>
<dbReference type="PANTHER" id="PTHR34218">
    <property type="entry name" value="PEPTIDASE S45 PENICILLIN AMIDASE"/>
    <property type="match status" value="1"/>
</dbReference>
<evidence type="ECO:0000313" key="7">
    <source>
        <dbReference type="Proteomes" id="UP001597369"/>
    </source>
</evidence>
<dbReference type="Gene3D" id="1.10.439.10">
    <property type="entry name" value="Penicillin Amidohydrolase, domain 1"/>
    <property type="match status" value="1"/>
</dbReference>
<dbReference type="Gene3D" id="3.60.20.10">
    <property type="entry name" value="Glutamine Phosphoribosylpyrophosphate, subunit 1, domain 1"/>
    <property type="match status" value="1"/>
</dbReference>
<protein>
    <submittedName>
        <fullName evidence="6">Penicillin acylase family protein</fullName>
    </submittedName>
</protein>
<dbReference type="InterPro" id="IPR029055">
    <property type="entry name" value="Ntn_hydrolases_N"/>
</dbReference>
<dbReference type="InterPro" id="IPR014395">
    <property type="entry name" value="Pen/GL7ACA/AHL_acylase"/>
</dbReference>
<dbReference type="InterPro" id="IPR043146">
    <property type="entry name" value="Penicillin_amidase_N_B-knob"/>
</dbReference>
<organism evidence="6 7">
    <name type="scientific">Pontibacter silvestris</name>
    <dbReference type="NCBI Taxonomy" id="2305183"/>
    <lineage>
        <taxon>Bacteria</taxon>
        <taxon>Pseudomonadati</taxon>
        <taxon>Bacteroidota</taxon>
        <taxon>Cytophagia</taxon>
        <taxon>Cytophagales</taxon>
        <taxon>Hymenobacteraceae</taxon>
        <taxon>Pontibacter</taxon>
    </lineage>
</organism>
<evidence type="ECO:0000256" key="1">
    <source>
        <dbReference type="ARBA" id="ARBA00006586"/>
    </source>
</evidence>
<dbReference type="InterPro" id="IPR023343">
    <property type="entry name" value="Penicillin_amidase_dom1"/>
</dbReference>
<feature type="signal peptide" evidence="5">
    <location>
        <begin position="1"/>
        <end position="18"/>
    </location>
</feature>
<keyword evidence="7" id="KW-1185">Reference proteome</keyword>
<dbReference type="Gene3D" id="1.10.1400.10">
    <property type="match status" value="1"/>
</dbReference>
<dbReference type="InterPro" id="IPR043147">
    <property type="entry name" value="Penicillin_amidase_A-knob"/>
</dbReference>
<reference evidence="7" key="1">
    <citation type="journal article" date="2019" name="Int. J. Syst. Evol. Microbiol.">
        <title>The Global Catalogue of Microorganisms (GCM) 10K type strain sequencing project: providing services to taxonomists for standard genome sequencing and annotation.</title>
        <authorList>
            <consortium name="The Broad Institute Genomics Platform"/>
            <consortium name="The Broad Institute Genome Sequencing Center for Infectious Disease"/>
            <person name="Wu L."/>
            <person name="Ma J."/>
        </authorList>
    </citation>
    <scope>NUCLEOTIDE SEQUENCE [LARGE SCALE GENOMIC DNA]</scope>
    <source>
        <strain evidence="7">JCM 16545</strain>
    </source>
</reference>
<name>A0ABW4X0L7_9BACT</name>